<dbReference type="InterPro" id="IPR020471">
    <property type="entry name" value="AKR"/>
</dbReference>
<dbReference type="PRINTS" id="PR00069">
    <property type="entry name" value="ALDKETRDTASE"/>
</dbReference>
<comment type="caution">
    <text evidence="5">The sequence shown here is derived from an EMBL/GenBank/DDBJ whole genome shotgun (WGS) entry which is preliminary data.</text>
</comment>
<dbReference type="EMBL" id="JBITYG010000005">
    <property type="protein sequence ID" value="MFI9102699.1"/>
    <property type="molecule type" value="Genomic_DNA"/>
</dbReference>
<evidence type="ECO:0000313" key="5">
    <source>
        <dbReference type="EMBL" id="MFI9102699.1"/>
    </source>
</evidence>
<evidence type="ECO:0000256" key="3">
    <source>
        <dbReference type="ARBA" id="ARBA00023002"/>
    </source>
</evidence>
<comment type="similarity">
    <text evidence="1">Belongs to the aldo/keto reductase family.</text>
</comment>
<evidence type="ECO:0000256" key="2">
    <source>
        <dbReference type="ARBA" id="ARBA00022857"/>
    </source>
</evidence>
<dbReference type="InterPro" id="IPR018170">
    <property type="entry name" value="Aldo/ket_reductase_CS"/>
</dbReference>
<dbReference type="RefSeq" id="WP_399650688.1">
    <property type="nucleotide sequence ID" value="NZ_JBITYG010000005.1"/>
</dbReference>
<dbReference type="PANTHER" id="PTHR43827">
    <property type="entry name" value="2,5-DIKETO-D-GLUCONIC ACID REDUCTASE"/>
    <property type="match status" value="1"/>
</dbReference>
<evidence type="ECO:0000259" key="4">
    <source>
        <dbReference type="Pfam" id="PF00248"/>
    </source>
</evidence>
<dbReference type="SUPFAM" id="SSF51430">
    <property type="entry name" value="NAD(P)-linked oxidoreductase"/>
    <property type="match status" value="1"/>
</dbReference>
<dbReference type="Gene3D" id="3.20.20.100">
    <property type="entry name" value="NADP-dependent oxidoreductase domain"/>
    <property type="match status" value="1"/>
</dbReference>
<keyword evidence="2" id="KW-0521">NADP</keyword>
<keyword evidence="3" id="KW-0560">Oxidoreductase</keyword>
<reference evidence="5 6" key="1">
    <citation type="submission" date="2024-10" db="EMBL/GenBank/DDBJ databases">
        <title>The Natural Products Discovery Center: Release of the First 8490 Sequenced Strains for Exploring Actinobacteria Biosynthetic Diversity.</title>
        <authorList>
            <person name="Kalkreuter E."/>
            <person name="Kautsar S.A."/>
            <person name="Yang D."/>
            <person name="Bader C.D."/>
            <person name="Teijaro C.N."/>
            <person name="Fluegel L."/>
            <person name="Davis C.M."/>
            <person name="Simpson J.R."/>
            <person name="Lauterbach L."/>
            <person name="Steele A.D."/>
            <person name="Gui C."/>
            <person name="Meng S."/>
            <person name="Li G."/>
            <person name="Viehrig K."/>
            <person name="Ye F."/>
            <person name="Su P."/>
            <person name="Kiefer A.F."/>
            <person name="Nichols A."/>
            <person name="Cepeda A.J."/>
            <person name="Yan W."/>
            <person name="Fan B."/>
            <person name="Jiang Y."/>
            <person name="Adhikari A."/>
            <person name="Zheng C.-J."/>
            <person name="Schuster L."/>
            <person name="Cowan T.M."/>
            <person name="Smanski M.J."/>
            <person name="Chevrette M.G."/>
            <person name="De Carvalho L.P.S."/>
            <person name="Shen B."/>
        </authorList>
    </citation>
    <scope>NUCLEOTIDE SEQUENCE [LARGE SCALE GENOMIC DNA]</scope>
    <source>
        <strain evidence="5 6">NPDC053399</strain>
    </source>
</reference>
<evidence type="ECO:0000313" key="6">
    <source>
        <dbReference type="Proteomes" id="UP001614394"/>
    </source>
</evidence>
<name>A0ABW8C8C9_9ACTN</name>
<protein>
    <submittedName>
        <fullName evidence="5">Aldo/keto reductase</fullName>
    </submittedName>
</protein>
<sequence>MSGLPRVTLNAGTAMPQLGLGVGHLTDAQAAVAVSTALECGYRGIDTAAVYANERGTGRALAASGLPRADLFVTTKLWNADQGHDRTLRAFDASLAALGLEYVDLYLIHWPQPARELYPESWRALERIHAEGRARAIGVSNFCIPHLERLVAGSGIVPAVNQIELHPWYQRPALRAHHRARGIATEAYSPLGQGEVLGLPVLTAIAGRYGVTAAQVVLRWHLQLGHIAIPRSADPARIRRNADLLGFALDDADLAAIAGLDAGRRLGPDLNGVG</sequence>
<accession>A0ABW8C8C9</accession>
<dbReference type="InterPro" id="IPR023210">
    <property type="entry name" value="NADP_OxRdtase_dom"/>
</dbReference>
<organism evidence="5 6">
    <name type="scientific">Streptomyces fildesensis</name>
    <dbReference type="NCBI Taxonomy" id="375757"/>
    <lineage>
        <taxon>Bacteria</taxon>
        <taxon>Bacillati</taxon>
        <taxon>Actinomycetota</taxon>
        <taxon>Actinomycetes</taxon>
        <taxon>Kitasatosporales</taxon>
        <taxon>Streptomycetaceae</taxon>
        <taxon>Streptomyces</taxon>
    </lineage>
</organism>
<dbReference type="InterPro" id="IPR036812">
    <property type="entry name" value="NAD(P)_OxRdtase_dom_sf"/>
</dbReference>
<proteinExistence type="inferred from homology"/>
<dbReference type="PROSITE" id="PS00062">
    <property type="entry name" value="ALDOKETO_REDUCTASE_2"/>
    <property type="match status" value="1"/>
</dbReference>
<dbReference type="Proteomes" id="UP001614394">
    <property type="component" value="Unassembled WGS sequence"/>
</dbReference>
<dbReference type="PIRSF" id="PIRSF000097">
    <property type="entry name" value="AKR"/>
    <property type="match status" value="1"/>
</dbReference>
<dbReference type="Pfam" id="PF00248">
    <property type="entry name" value="Aldo_ket_red"/>
    <property type="match status" value="1"/>
</dbReference>
<keyword evidence="6" id="KW-1185">Reference proteome</keyword>
<gene>
    <name evidence="5" type="ORF">ACIGXA_19480</name>
</gene>
<feature type="domain" description="NADP-dependent oxidoreductase" evidence="4">
    <location>
        <begin position="18"/>
        <end position="260"/>
    </location>
</feature>
<evidence type="ECO:0000256" key="1">
    <source>
        <dbReference type="ARBA" id="ARBA00007905"/>
    </source>
</evidence>
<dbReference type="PANTHER" id="PTHR43827:SF3">
    <property type="entry name" value="NADP-DEPENDENT OXIDOREDUCTASE DOMAIN-CONTAINING PROTEIN"/>
    <property type="match status" value="1"/>
</dbReference>